<keyword evidence="2" id="KW-1133">Transmembrane helix</keyword>
<evidence type="ECO:0008006" key="5">
    <source>
        <dbReference type="Google" id="ProtNLM"/>
    </source>
</evidence>
<gene>
    <name evidence="3" type="ORF">Salat_0424100</name>
</gene>
<organism evidence="3 4">
    <name type="scientific">Sesamum alatum</name>
    <dbReference type="NCBI Taxonomy" id="300844"/>
    <lineage>
        <taxon>Eukaryota</taxon>
        <taxon>Viridiplantae</taxon>
        <taxon>Streptophyta</taxon>
        <taxon>Embryophyta</taxon>
        <taxon>Tracheophyta</taxon>
        <taxon>Spermatophyta</taxon>
        <taxon>Magnoliopsida</taxon>
        <taxon>eudicotyledons</taxon>
        <taxon>Gunneridae</taxon>
        <taxon>Pentapetalae</taxon>
        <taxon>asterids</taxon>
        <taxon>lamiids</taxon>
        <taxon>Lamiales</taxon>
        <taxon>Pedaliaceae</taxon>
        <taxon>Sesamum</taxon>
    </lineage>
</organism>
<dbReference type="PANTHER" id="PTHR36735">
    <property type="entry name" value="TRANSMEMBRANE PROTEIN"/>
    <property type="match status" value="1"/>
</dbReference>
<feature type="compositionally biased region" description="Basic and acidic residues" evidence="1">
    <location>
        <begin position="135"/>
        <end position="144"/>
    </location>
</feature>
<dbReference type="GO" id="GO:0009535">
    <property type="term" value="C:chloroplast thylakoid membrane"/>
    <property type="evidence" value="ECO:0007669"/>
    <property type="project" value="TreeGrafter"/>
</dbReference>
<protein>
    <recommendedName>
        <fullName evidence="5">Transmembrane protein</fullName>
    </recommendedName>
</protein>
<reference evidence="3" key="2">
    <citation type="journal article" date="2024" name="Plant">
        <title>Genomic evolution and insights into agronomic trait innovations of Sesamum species.</title>
        <authorList>
            <person name="Miao H."/>
            <person name="Wang L."/>
            <person name="Qu L."/>
            <person name="Liu H."/>
            <person name="Sun Y."/>
            <person name="Le M."/>
            <person name="Wang Q."/>
            <person name="Wei S."/>
            <person name="Zheng Y."/>
            <person name="Lin W."/>
            <person name="Duan Y."/>
            <person name="Cao H."/>
            <person name="Xiong S."/>
            <person name="Wang X."/>
            <person name="Wei L."/>
            <person name="Li C."/>
            <person name="Ma Q."/>
            <person name="Ju M."/>
            <person name="Zhao R."/>
            <person name="Li G."/>
            <person name="Mu C."/>
            <person name="Tian Q."/>
            <person name="Mei H."/>
            <person name="Zhang T."/>
            <person name="Gao T."/>
            <person name="Zhang H."/>
        </authorList>
    </citation>
    <scope>NUCLEOTIDE SEQUENCE</scope>
    <source>
        <strain evidence="3">3651</strain>
    </source>
</reference>
<feature type="transmembrane region" description="Helical" evidence="2">
    <location>
        <begin position="102"/>
        <end position="126"/>
    </location>
</feature>
<dbReference type="EMBL" id="JACGWO010000001">
    <property type="protein sequence ID" value="KAK4440892.1"/>
    <property type="molecule type" value="Genomic_DNA"/>
</dbReference>
<accession>A0AAE1Z2Q0</accession>
<evidence type="ECO:0000313" key="4">
    <source>
        <dbReference type="Proteomes" id="UP001293254"/>
    </source>
</evidence>
<keyword evidence="4" id="KW-1185">Reference proteome</keyword>
<reference evidence="3" key="1">
    <citation type="submission" date="2020-06" db="EMBL/GenBank/DDBJ databases">
        <authorList>
            <person name="Li T."/>
            <person name="Hu X."/>
            <person name="Zhang T."/>
            <person name="Song X."/>
            <person name="Zhang H."/>
            <person name="Dai N."/>
            <person name="Sheng W."/>
            <person name="Hou X."/>
            <person name="Wei L."/>
        </authorList>
    </citation>
    <scope>NUCLEOTIDE SEQUENCE</scope>
    <source>
        <strain evidence="3">3651</strain>
        <tissue evidence="3">Leaf</tissue>
    </source>
</reference>
<dbReference type="AlphaFoldDB" id="A0AAE1Z2Q0"/>
<comment type="caution">
    <text evidence="3">The sequence shown here is derived from an EMBL/GenBank/DDBJ whole genome shotgun (WGS) entry which is preliminary data.</text>
</comment>
<feature type="region of interest" description="Disordered" evidence="1">
    <location>
        <begin position="135"/>
        <end position="177"/>
    </location>
</feature>
<feature type="compositionally biased region" description="Basic residues" evidence="1">
    <location>
        <begin position="145"/>
        <end position="161"/>
    </location>
</feature>
<proteinExistence type="predicted"/>
<keyword evidence="2" id="KW-0472">Membrane</keyword>
<dbReference type="PANTHER" id="PTHR36735:SF1">
    <property type="entry name" value="TRANSMEMBRANE PROTEIN"/>
    <property type="match status" value="1"/>
</dbReference>
<name>A0AAE1Z2Q0_9LAMI</name>
<dbReference type="Proteomes" id="UP001293254">
    <property type="component" value="Unassembled WGS sequence"/>
</dbReference>
<evidence type="ECO:0000256" key="2">
    <source>
        <dbReference type="SAM" id="Phobius"/>
    </source>
</evidence>
<keyword evidence="2" id="KW-0812">Transmembrane</keyword>
<evidence type="ECO:0000313" key="3">
    <source>
        <dbReference type="EMBL" id="KAK4440892.1"/>
    </source>
</evidence>
<sequence>MAASSAHLSPPIISLIFNSKTAAPATARSSYSSLSAPKLTFPATQSSERRSCFLRSPEAVWLKPTKSWKISATYGNFLLSEASPVQTSQEIVSTSDDGVSTVVSALFFIAFLSLTVLTIGVIYIAVTDFLTKREREKFEKEEAAKKKKSGKKGKVRARARAGPRGFGQKFEEDDDED</sequence>
<evidence type="ECO:0000256" key="1">
    <source>
        <dbReference type="SAM" id="MobiDB-lite"/>
    </source>
</evidence>